<feature type="non-terminal residue" evidence="1">
    <location>
        <position position="1"/>
    </location>
</feature>
<dbReference type="AlphaFoldDB" id="A0A317SIP1"/>
<organism evidence="1 2">
    <name type="scientific">Tuber magnatum</name>
    <name type="common">white Piedmont truffle</name>
    <dbReference type="NCBI Taxonomy" id="42249"/>
    <lineage>
        <taxon>Eukaryota</taxon>
        <taxon>Fungi</taxon>
        <taxon>Dikarya</taxon>
        <taxon>Ascomycota</taxon>
        <taxon>Pezizomycotina</taxon>
        <taxon>Pezizomycetes</taxon>
        <taxon>Pezizales</taxon>
        <taxon>Tuberaceae</taxon>
        <taxon>Tuber</taxon>
    </lineage>
</organism>
<reference evidence="1 2" key="1">
    <citation type="submission" date="2018-03" db="EMBL/GenBank/DDBJ databases">
        <title>Genomes of Pezizomycetes fungi and the evolution of truffles.</title>
        <authorList>
            <person name="Murat C."/>
            <person name="Payen T."/>
            <person name="Noel B."/>
            <person name="Kuo A."/>
            <person name="Martin F.M."/>
        </authorList>
    </citation>
    <scope>NUCLEOTIDE SEQUENCE [LARGE SCALE GENOMIC DNA]</scope>
    <source>
        <strain evidence="1">091103-1</strain>
    </source>
</reference>
<evidence type="ECO:0000313" key="1">
    <source>
        <dbReference type="EMBL" id="PWW73101.1"/>
    </source>
</evidence>
<protein>
    <recommendedName>
        <fullName evidence="3">PiggyBac transposable element-derived protein domain-containing protein</fullName>
    </recommendedName>
</protein>
<dbReference type="EMBL" id="PYWC01000087">
    <property type="protein sequence ID" value="PWW73101.1"/>
    <property type="molecule type" value="Genomic_DNA"/>
</dbReference>
<proteinExistence type="predicted"/>
<sequence length="135" mass="15879">AHTIKLPGKPIDQGYKIYVLCDCGYMYLFLFYSDVTGNEGSDFIRITDSYTHINKPYSLTLYNRTNYKLSKNEFSKLSNGFPPTAQAMCHLVFTLLFQSHQFNIYMDNYFHKYTTLSAYSRSQYWRYGDNLSQMS</sequence>
<name>A0A317SIP1_9PEZI</name>
<gene>
    <name evidence="1" type="ORF">C7212DRAFT_219680</name>
</gene>
<evidence type="ECO:0000313" key="2">
    <source>
        <dbReference type="Proteomes" id="UP000246991"/>
    </source>
</evidence>
<accession>A0A317SIP1</accession>
<evidence type="ECO:0008006" key="3">
    <source>
        <dbReference type="Google" id="ProtNLM"/>
    </source>
</evidence>
<dbReference type="Proteomes" id="UP000246991">
    <property type="component" value="Unassembled WGS sequence"/>
</dbReference>
<dbReference type="OrthoDB" id="2431486at2759"/>
<keyword evidence="2" id="KW-1185">Reference proteome</keyword>
<comment type="caution">
    <text evidence="1">The sequence shown here is derived from an EMBL/GenBank/DDBJ whole genome shotgun (WGS) entry which is preliminary data.</text>
</comment>